<feature type="non-terminal residue" evidence="3">
    <location>
        <position position="1"/>
    </location>
</feature>
<dbReference type="Proteomes" id="UP000596742">
    <property type="component" value="Unassembled WGS sequence"/>
</dbReference>
<feature type="non-terminal residue" evidence="3">
    <location>
        <position position="185"/>
    </location>
</feature>
<feature type="region of interest" description="Disordered" evidence="2">
    <location>
        <begin position="123"/>
        <end position="185"/>
    </location>
</feature>
<proteinExistence type="predicted"/>
<feature type="compositionally biased region" description="Basic and acidic residues" evidence="2">
    <location>
        <begin position="172"/>
        <end position="185"/>
    </location>
</feature>
<evidence type="ECO:0000256" key="1">
    <source>
        <dbReference type="SAM" id="Coils"/>
    </source>
</evidence>
<organism evidence="3 4">
    <name type="scientific">Mytilus galloprovincialis</name>
    <name type="common">Mediterranean mussel</name>
    <dbReference type="NCBI Taxonomy" id="29158"/>
    <lineage>
        <taxon>Eukaryota</taxon>
        <taxon>Metazoa</taxon>
        <taxon>Spiralia</taxon>
        <taxon>Lophotrochozoa</taxon>
        <taxon>Mollusca</taxon>
        <taxon>Bivalvia</taxon>
        <taxon>Autobranchia</taxon>
        <taxon>Pteriomorphia</taxon>
        <taxon>Mytilida</taxon>
        <taxon>Mytiloidea</taxon>
        <taxon>Mytilidae</taxon>
        <taxon>Mytilinae</taxon>
        <taxon>Mytilus</taxon>
    </lineage>
</organism>
<evidence type="ECO:0000256" key="2">
    <source>
        <dbReference type="SAM" id="MobiDB-lite"/>
    </source>
</evidence>
<dbReference type="AlphaFoldDB" id="A0A8B6DRW2"/>
<comment type="caution">
    <text evidence="3">The sequence shown here is derived from an EMBL/GenBank/DDBJ whole genome shotgun (WGS) entry which is preliminary data.</text>
</comment>
<feature type="coiled-coil region" evidence="1">
    <location>
        <begin position="12"/>
        <end position="67"/>
    </location>
</feature>
<evidence type="ECO:0000313" key="3">
    <source>
        <dbReference type="EMBL" id="VDI23266.1"/>
    </source>
</evidence>
<name>A0A8B6DRW2_MYTGA</name>
<dbReference type="EMBL" id="UYJE01003900">
    <property type="protein sequence ID" value="VDI23266.1"/>
    <property type="molecule type" value="Genomic_DNA"/>
</dbReference>
<keyword evidence="1" id="KW-0175">Coiled coil</keyword>
<evidence type="ECO:0000313" key="4">
    <source>
        <dbReference type="Proteomes" id="UP000596742"/>
    </source>
</evidence>
<protein>
    <submittedName>
        <fullName evidence="3">Uncharacterized protein</fullName>
    </submittedName>
</protein>
<gene>
    <name evidence="3" type="ORF">MGAL_10B058874</name>
</gene>
<accession>A0A8B6DRW2</accession>
<keyword evidence="4" id="KW-1185">Reference proteome</keyword>
<reference evidence="3" key="1">
    <citation type="submission" date="2018-11" db="EMBL/GenBank/DDBJ databases">
        <authorList>
            <person name="Alioto T."/>
            <person name="Alioto T."/>
        </authorList>
    </citation>
    <scope>NUCLEOTIDE SEQUENCE</scope>
</reference>
<sequence length="185" mass="21402">SCNQYEYLKAYIGRLEREAGQLEKLHNQGKEEKLKLECVCRTLAEDKHTLETNNQRLKKDLLKANSDSKRMDKLLKREHTKVLSLEENNARLNQHNTRLSIMLLTTTRGNDRNQVTVKLQNEKQICEPQESDTDSFGEGIEQTQEDDESTESLQLEGKYQISKTELEGNENSLKEETDKTKDGTE</sequence>